<protein>
    <submittedName>
        <fullName evidence="5">LacI family DNA-binding transcriptional regulator</fullName>
    </submittedName>
</protein>
<dbReference type="InterPro" id="IPR010982">
    <property type="entry name" value="Lambda_DNA-bd_dom_sf"/>
</dbReference>
<sequence length="334" mass="37506">MITRNDVAKHAGVSVAVVSYVINNKNNVKESTRQRVLKSIEELGYNPNLAARSLKTKRTNQLGVLFNNLGNPFETGISLGLEAKAREYGQSLIFQTFLQEEEERLKTIFMGRTDGLILLGQSLKPETAEYFNRLDIPLYSITTPVHAAPSIQILDIDWHKAMLDILRYLQQNGHRRIGFIGNRMKDHHHHFRYQQFKRAIRETGMQFEEEWLLLADGRLEAAYAEMSNRLCEQPQLPFSAMVCANDLMAIGVLSACKDKGLSVPGELSIVGCENILMASHTTPAVTTIHFPRRHSGFMAIDSILSTANKEKPSLGQETLGHELIVRQSSGPYTA</sequence>
<dbReference type="EMBL" id="JBHTIU010000001">
    <property type="protein sequence ID" value="MFD0867638.1"/>
    <property type="molecule type" value="Genomic_DNA"/>
</dbReference>
<keyword evidence="6" id="KW-1185">Reference proteome</keyword>
<dbReference type="SMART" id="SM00354">
    <property type="entry name" value="HTH_LACI"/>
    <property type="match status" value="1"/>
</dbReference>
<evidence type="ECO:0000256" key="2">
    <source>
        <dbReference type="ARBA" id="ARBA00023125"/>
    </source>
</evidence>
<name>A0ABW3D2P2_9BACL</name>
<dbReference type="Proteomes" id="UP001597120">
    <property type="component" value="Unassembled WGS sequence"/>
</dbReference>
<dbReference type="PANTHER" id="PTHR30146:SF149">
    <property type="entry name" value="HTH-TYPE TRANSCRIPTIONAL REGULATOR EBGR"/>
    <property type="match status" value="1"/>
</dbReference>
<dbReference type="PANTHER" id="PTHR30146">
    <property type="entry name" value="LACI-RELATED TRANSCRIPTIONAL REPRESSOR"/>
    <property type="match status" value="1"/>
</dbReference>
<dbReference type="Gene3D" id="3.40.50.2300">
    <property type="match status" value="2"/>
</dbReference>
<proteinExistence type="predicted"/>
<dbReference type="CDD" id="cd01392">
    <property type="entry name" value="HTH_LacI"/>
    <property type="match status" value="1"/>
</dbReference>
<keyword evidence="3" id="KW-0804">Transcription</keyword>
<dbReference type="InterPro" id="IPR046335">
    <property type="entry name" value="LacI/GalR-like_sensor"/>
</dbReference>
<dbReference type="PROSITE" id="PS50932">
    <property type="entry name" value="HTH_LACI_2"/>
    <property type="match status" value="1"/>
</dbReference>
<keyword evidence="1" id="KW-0805">Transcription regulation</keyword>
<evidence type="ECO:0000256" key="3">
    <source>
        <dbReference type="ARBA" id="ARBA00023163"/>
    </source>
</evidence>
<gene>
    <name evidence="5" type="ORF">ACFQ03_00570</name>
</gene>
<dbReference type="SUPFAM" id="SSF53822">
    <property type="entry name" value="Periplasmic binding protein-like I"/>
    <property type="match status" value="1"/>
</dbReference>
<organism evidence="5 6">
    <name type="scientific">Paenibacillus residui</name>
    <dbReference type="NCBI Taxonomy" id="629724"/>
    <lineage>
        <taxon>Bacteria</taxon>
        <taxon>Bacillati</taxon>
        <taxon>Bacillota</taxon>
        <taxon>Bacilli</taxon>
        <taxon>Bacillales</taxon>
        <taxon>Paenibacillaceae</taxon>
        <taxon>Paenibacillus</taxon>
    </lineage>
</organism>
<evidence type="ECO:0000313" key="5">
    <source>
        <dbReference type="EMBL" id="MFD0867638.1"/>
    </source>
</evidence>
<evidence type="ECO:0000259" key="4">
    <source>
        <dbReference type="PROSITE" id="PS50932"/>
    </source>
</evidence>
<accession>A0ABW3D2P2</accession>
<dbReference type="Pfam" id="PF13377">
    <property type="entry name" value="Peripla_BP_3"/>
    <property type="match status" value="1"/>
</dbReference>
<feature type="domain" description="HTH lacI-type" evidence="4">
    <location>
        <begin position="2"/>
        <end position="56"/>
    </location>
</feature>
<comment type="caution">
    <text evidence="5">The sequence shown here is derived from an EMBL/GenBank/DDBJ whole genome shotgun (WGS) entry which is preliminary data.</text>
</comment>
<dbReference type="GO" id="GO:0003677">
    <property type="term" value="F:DNA binding"/>
    <property type="evidence" value="ECO:0007669"/>
    <property type="project" value="UniProtKB-KW"/>
</dbReference>
<reference evidence="6" key="1">
    <citation type="journal article" date="2019" name="Int. J. Syst. Evol. Microbiol.">
        <title>The Global Catalogue of Microorganisms (GCM) 10K type strain sequencing project: providing services to taxonomists for standard genome sequencing and annotation.</title>
        <authorList>
            <consortium name="The Broad Institute Genomics Platform"/>
            <consortium name="The Broad Institute Genome Sequencing Center for Infectious Disease"/>
            <person name="Wu L."/>
            <person name="Ma J."/>
        </authorList>
    </citation>
    <scope>NUCLEOTIDE SEQUENCE [LARGE SCALE GENOMIC DNA]</scope>
    <source>
        <strain evidence="6">CCUG 57263</strain>
    </source>
</reference>
<dbReference type="InterPro" id="IPR000843">
    <property type="entry name" value="HTH_LacI"/>
</dbReference>
<dbReference type="RefSeq" id="WP_150959729.1">
    <property type="nucleotide sequence ID" value="NZ_JBHTIU010000001.1"/>
</dbReference>
<keyword evidence="2 5" id="KW-0238">DNA-binding</keyword>
<dbReference type="InterPro" id="IPR028082">
    <property type="entry name" value="Peripla_BP_I"/>
</dbReference>
<evidence type="ECO:0000256" key="1">
    <source>
        <dbReference type="ARBA" id="ARBA00023015"/>
    </source>
</evidence>
<evidence type="ECO:0000313" key="6">
    <source>
        <dbReference type="Proteomes" id="UP001597120"/>
    </source>
</evidence>
<dbReference type="Gene3D" id="1.10.260.40">
    <property type="entry name" value="lambda repressor-like DNA-binding domains"/>
    <property type="match status" value="1"/>
</dbReference>
<dbReference type="SUPFAM" id="SSF47413">
    <property type="entry name" value="lambda repressor-like DNA-binding domains"/>
    <property type="match status" value="1"/>
</dbReference>
<dbReference type="Pfam" id="PF00356">
    <property type="entry name" value="LacI"/>
    <property type="match status" value="1"/>
</dbReference>